<reference evidence="2 3" key="1">
    <citation type="submission" date="2021-06" db="EMBL/GenBank/DDBJ databases">
        <authorList>
            <person name="Palmer J.M."/>
        </authorList>
    </citation>
    <scope>NUCLEOTIDE SEQUENCE [LARGE SCALE GENOMIC DNA]</scope>
    <source>
        <strain evidence="2 3">XR_2019</strain>
        <tissue evidence="2">Muscle</tissue>
    </source>
</reference>
<name>A0ABV0W7P5_9TELE</name>
<dbReference type="Proteomes" id="UP001444071">
    <property type="component" value="Unassembled WGS sequence"/>
</dbReference>
<dbReference type="EMBL" id="JAHRIM010032430">
    <property type="protein sequence ID" value="MEQ2265456.1"/>
    <property type="molecule type" value="Genomic_DNA"/>
</dbReference>
<sequence>MKCIQPCTFYYCLGNSLSRNLGSDWDIPTFLVCVWELIRQLRGQKAAPSSRISCGGGSTNYQDLCLASPASAEGDYLSSDEDLLNSPLPATSLYPTLSDPCHSSPQLDSEGSTDSEAEERVETHPDPQQLYGNLVCADVLDN</sequence>
<feature type="compositionally biased region" description="Polar residues" evidence="1">
    <location>
        <begin position="101"/>
        <end position="110"/>
    </location>
</feature>
<evidence type="ECO:0000313" key="2">
    <source>
        <dbReference type="EMBL" id="MEQ2265456.1"/>
    </source>
</evidence>
<organism evidence="2 3">
    <name type="scientific">Xenotaenia resolanae</name>
    <dbReference type="NCBI Taxonomy" id="208358"/>
    <lineage>
        <taxon>Eukaryota</taxon>
        <taxon>Metazoa</taxon>
        <taxon>Chordata</taxon>
        <taxon>Craniata</taxon>
        <taxon>Vertebrata</taxon>
        <taxon>Euteleostomi</taxon>
        <taxon>Actinopterygii</taxon>
        <taxon>Neopterygii</taxon>
        <taxon>Teleostei</taxon>
        <taxon>Neoteleostei</taxon>
        <taxon>Acanthomorphata</taxon>
        <taxon>Ovalentaria</taxon>
        <taxon>Atherinomorphae</taxon>
        <taxon>Cyprinodontiformes</taxon>
        <taxon>Goodeidae</taxon>
        <taxon>Xenotaenia</taxon>
    </lineage>
</organism>
<comment type="caution">
    <text evidence="2">The sequence shown here is derived from an EMBL/GenBank/DDBJ whole genome shotgun (WGS) entry which is preliminary data.</text>
</comment>
<gene>
    <name evidence="2" type="ORF">XENORESO_007337</name>
</gene>
<protein>
    <submittedName>
        <fullName evidence="2">Uncharacterized protein</fullName>
    </submittedName>
</protein>
<proteinExistence type="predicted"/>
<evidence type="ECO:0000313" key="3">
    <source>
        <dbReference type="Proteomes" id="UP001444071"/>
    </source>
</evidence>
<keyword evidence="3" id="KW-1185">Reference proteome</keyword>
<feature type="region of interest" description="Disordered" evidence="1">
    <location>
        <begin position="72"/>
        <end position="128"/>
    </location>
</feature>
<accession>A0ABV0W7P5</accession>
<evidence type="ECO:0000256" key="1">
    <source>
        <dbReference type="SAM" id="MobiDB-lite"/>
    </source>
</evidence>